<protein>
    <submittedName>
        <fullName evidence="2">Uncharacterized protein</fullName>
    </submittedName>
</protein>
<accession>A0AAV2REQ0</accession>
<sequence>HFKMGEHSGYVLIFILLCLLTQFQASQAPGILMSWYQMLSEGFDTELRNPYDIELGVIDIRSDGVRFEWNLTGAWYDEYNFNVSLTSLRNNSWTPWPNNCSENYNCMKSPCQIDTKNIGTCESVEGCQTAIVTVTGSGIHEDQSSANIEIVTGPSSGKIVKGITTPDYTPSISLQTDSDGTVIVFWHSPPLTSRSRCAEKALIKTRVDGKANNNRDIIQHVDFSRVNKVMIRPDGLSHDKESEVEITVAYMVRVNGVYKATDIKGSASVITRLGGG</sequence>
<feature type="chain" id="PRO_5043315364" evidence="1">
    <location>
        <begin position="26"/>
        <end position="276"/>
    </location>
</feature>
<gene>
    <name evidence="2" type="ORF">MNOR_LOCUS22549</name>
</gene>
<proteinExistence type="predicted"/>
<evidence type="ECO:0000313" key="3">
    <source>
        <dbReference type="Proteomes" id="UP001497623"/>
    </source>
</evidence>
<dbReference type="Proteomes" id="UP001497623">
    <property type="component" value="Unassembled WGS sequence"/>
</dbReference>
<dbReference type="EMBL" id="CAXKWB010019108">
    <property type="protein sequence ID" value="CAL4121667.1"/>
    <property type="molecule type" value="Genomic_DNA"/>
</dbReference>
<comment type="caution">
    <text evidence="2">The sequence shown here is derived from an EMBL/GenBank/DDBJ whole genome shotgun (WGS) entry which is preliminary data.</text>
</comment>
<feature type="non-terminal residue" evidence="2">
    <location>
        <position position="276"/>
    </location>
</feature>
<reference evidence="2 3" key="1">
    <citation type="submission" date="2024-05" db="EMBL/GenBank/DDBJ databases">
        <authorList>
            <person name="Wallberg A."/>
        </authorList>
    </citation>
    <scope>NUCLEOTIDE SEQUENCE [LARGE SCALE GENOMIC DNA]</scope>
</reference>
<feature type="signal peptide" evidence="1">
    <location>
        <begin position="1"/>
        <end position="25"/>
    </location>
</feature>
<name>A0AAV2REQ0_MEGNR</name>
<keyword evidence="1" id="KW-0732">Signal</keyword>
<organism evidence="2 3">
    <name type="scientific">Meganyctiphanes norvegica</name>
    <name type="common">Northern krill</name>
    <name type="synonym">Thysanopoda norvegica</name>
    <dbReference type="NCBI Taxonomy" id="48144"/>
    <lineage>
        <taxon>Eukaryota</taxon>
        <taxon>Metazoa</taxon>
        <taxon>Ecdysozoa</taxon>
        <taxon>Arthropoda</taxon>
        <taxon>Crustacea</taxon>
        <taxon>Multicrustacea</taxon>
        <taxon>Malacostraca</taxon>
        <taxon>Eumalacostraca</taxon>
        <taxon>Eucarida</taxon>
        <taxon>Euphausiacea</taxon>
        <taxon>Euphausiidae</taxon>
        <taxon>Meganyctiphanes</taxon>
    </lineage>
</organism>
<keyword evidence="3" id="KW-1185">Reference proteome</keyword>
<dbReference type="AlphaFoldDB" id="A0AAV2REQ0"/>
<evidence type="ECO:0000313" key="2">
    <source>
        <dbReference type="EMBL" id="CAL4121667.1"/>
    </source>
</evidence>
<feature type="non-terminal residue" evidence="2">
    <location>
        <position position="1"/>
    </location>
</feature>
<evidence type="ECO:0000256" key="1">
    <source>
        <dbReference type="SAM" id="SignalP"/>
    </source>
</evidence>